<dbReference type="SMART" id="SM00822">
    <property type="entry name" value="PKS_KR"/>
    <property type="match status" value="1"/>
</dbReference>
<evidence type="ECO:0000256" key="2">
    <source>
        <dbReference type="ARBA" id="ARBA00023002"/>
    </source>
</evidence>
<accession>A0A5M8AGV6</accession>
<sequence length="232" mass="23771">MAFDFHDKTVLITGAAGNLGRAVADAFARAGARLVLVDRPGVSPALPAGAHLAVEADLLDAGAVKRAIEQAIGSCQRIDVVCNLAGGFGMGPVVGEGADAQWERMFDLNLRTVLNVSRAVVPHMIAAGGGRIVNVGANSAARGLAQMGAYCASKDALARLTEALSAEVRDQGVHVNAVLPSVLDTPENRAAMPDADASRWVDPAALADAILFLASDAARAIHGALLPVVNRA</sequence>
<name>A0A5M8AGV6_9BURK</name>
<dbReference type="InterPro" id="IPR002347">
    <property type="entry name" value="SDR_fam"/>
</dbReference>
<dbReference type="PRINTS" id="PR00080">
    <property type="entry name" value="SDRFAMILY"/>
</dbReference>
<evidence type="ECO:0000256" key="1">
    <source>
        <dbReference type="ARBA" id="ARBA00006484"/>
    </source>
</evidence>
<dbReference type="PANTHER" id="PTHR24321:SF8">
    <property type="entry name" value="ESTRADIOL 17-BETA-DEHYDROGENASE 8-RELATED"/>
    <property type="match status" value="1"/>
</dbReference>
<evidence type="ECO:0000313" key="6">
    <source>
        <dbReference type="EMBL" id="KAA6123087.1"/>
    </source>
</evidence>
<dbReference type="SUPFAM" id="SSF51735">
    <property type="entry name" value="NAD(P)-binding Rossmann-fold domains"/>
    <property type="match status" value="1"/>
</dbReference>
<dbReference type="EMBL" id="VWRN01000035">
    <property type="protein sequence ID" value="KAA6123087.1"/>
    <property type="molecule type" value="Genomic_DNA"/>
</dbReference>
<dbReference type="InterPro" id="IPR036291">
    <property type="entry name" value="NAD(P)-bd_dom_sf"/>
</dbReference>
<keyword evidence="7" id="KW-1185">Reference proteome</keyword>
<evidence type="ECO:0000313" key="7">
    <source>
        <dbReference type="Proteomes" id="UP000324324"/>
    </source>
</evidence>
<dbReference type="PROSITE" id="PS00061">
    <property type="entry name" value="ADH_SHORT"/>
    <property type="match status" value="1"/>
</dbReference>
<comment type="caution">
    <text evidence="6">The sequence shown here is derived from an EMBL/GenBank/DDBJ whole genome shotgun (WGS) entry which is preliminary data.</text>
</comment>
<dbReference type="PRINTS" id="PR00081">
    <property type="entry name" value="GDHRDH"/>
</dbReference>
<feature type="domain" description="Ketoreductase" evidence="5">
    <location>
        <begin position="8"/>
        <end position="171"/>
    </location>
</feature>
<keyword evidence="2" id="KW-0560">Oxidoreductase</keyword>
<protein>
    <submittedName>
        <fullName evidence="6">SDR family NAD(P)-dependent oxidoreductase</fullName>
    </submittedName>
</protein>
<dbReference type="GO" id="GO:0016491">
    <property type="term" value="F:oxidoreductase activity"/>
    <property type="evidence" value="ECO:0007669"/>
    <property type="project" value="UniProtKB-KW"/>
</dbReference>
<dbReference type="InterPro" id="IPR020904">
    <property type="entry name" value="Sc_DH/Rdtase_CS"/>
</dbReference>
<comment type="similarity">
    <text evidence="1 4">Belongs to the short-chain dehydrogenases/reductases (SDR) family.</text>
</comment>
<dbReference type="RefSeq" id="WP_150083509.1">
    <property type="nucleotide sequence ID" value="NZ_VWRN01000035.1"/>
</dbReference>
<dbReference type="InterPro" id="IPR057326">
    <property type="entry name" value="KR_dom"/>
</dbReference>
<dbReference type="Gene3D" id="3.40.50.720">
    <property type="entry name" value="NAD(P)-binding Rossmann-like Domain"/>
    <property type="match status" value="1"/>
</dbReference>
<evidence type="ECO:0000259" key="5">
    <source>
        <dbReference type="SMART" id="SM00822"/>
    </source>
</evidence>
<dbReference type="AlphaFoldDB" id="A0A5M8AGV6"/>
<dbReference type="PANTHER" id="PTHR24321">
    <property type="entry name" value="DEHYDROGENASES, SHORT CHAIN"/>
    <property type="match status" value="1"/>
</dbReference>
<organism evidence="6 7">
    <name type="scientific">Cupriavidus cauae</name>
    <dbReference type="NCBI Taxonomy" id="2608999"/>
    <lineage>
        <taxon>Bacteria</taxon>
        <taxon>Pseudomonadati</taxon>
        <taxon>Pseudomonadota</taxon>
        <taxon>Betaproteobacteria</taxon>
        <taxon>Burkholderiales</taxon>
        <taxon>Burkholderiaceae</taxon>
        <taxon>Cupriavidus</taxon>
    </lineage>
</organism>
<proteinExistence type="inferred from homology"/>
<dbReference type="Pfam" id="PF00106">
    <property type="entry name" value="adh_short"/>
    <property type="match status" value="1"/>
</dbReference>
<keyword evidence="3" id="KW-0520">NAD</keyword>
<reference evidence="6 7" key="1">
    <citation type="submission" date="2019-09" db="EMBL/GenBank/DDBJ databases">
        <title>Isolation of a novel species in the genus Cupriavidus from patients with sepsis using whole genome sequencing.</title>
        <authorList>
            <person name="Kweon O.J."/>
            <person name="Lee M.-K."/>
        </authorList>
    </citation>
    <scope>NUCLEOTIDE SEQUENCE [LARGE SCALE GENOMIC DNA]</scope>
    <source>
        <strain evidence="6 7">MKL-01</strain>
    </source>
</reference>
<evidence type="ECO:0000256" key="3">
    <source>
        <dbReference type="ARBA" id="ARBA00023027"/>
    </source>
</evidence>
<evidence type="ECO:0000256" key="4">
    <source>
        <dbReference type="RuleBase" id="RU000363"/>
    </source>
</evidence>
<dbReference type="Proteomes" id="UP000324324">
    <property type="component" value="Unassembled WGS sequence"/>
</dbReference>
<gene>
    <name evidence="6" type="ORF">F1599_14465</name>
</gene>